<feature type="non-terminal residue" evidence="1">
    <location>
        <position position="1"/>
    </location>
</feature>
<accession>A0ABT3XQQ4</accession>
<organism evidence="1 2">
    <name type="scientific">Chryseobacterium formosus</name>
    <dbReference type="NCBI Taxonomy" id="1537363"/>
    <lineage>
        <taxon>Bacteria</taxon>
        <taxon>Pseudomonadati</taxon>
        <taxon>Bacteroidota</taxon>
        <taxon>Flavobacteriia</taxon>
        <taxon>Flavobacteriales</taxon>
        <taxon>Weeksellaceae</taxon>
        <taxon>Chryseobacterium group</taxon>
        <taxon>Chryseobacterium</taxon>
    </lineage>
</organism>
<protein>
    <recommendedName>
        <fullName evidence="3">RHS repeat-associated core domain-containing protein</fullName>
    </recommendedName>
</protein>
<dbReference type="Proteomes" id="UP001073122">
    <property type="component" value="Unassembled WGS sequence"/>
</dbReference>
<dbReference type="Gene3D" id="2.180.10.10">
    <property type="entry name" value="RHS repeat-associated core"/>
    <property type="match status" value="1"/>
</dbReference>
<dbReference type="PANTHER" id="PTHR32305:SF15">
    <property type="entry name" value="PROTEIN RHSA-RELATED"/>
    <property type="match status" value="1"/>
</dbReference>
<dbReference type="InterPro" id="IPR050708">
    <property type="entry name" value="T6SS_VgrG/RHS"/>
</dbReference>
<keyword evidence="2" id="KW-1185">Reference proteome</keyword>
<dbReference type="PANTHER" id="PTHR32305">
    <property type="match status" value="1"/>
</dbReference>
<dbReference type="NCBIfam" id="TIGR03696">
    <property type="entry name" value="Rhs_assc_core"/>
    <property type="match status" value="1"/>
</dbReference>
<dbReference type="RefSeq" id="WP_323809027.1">
    <property type="nucleotide sequence ID" value="NZ_JAOVZW010000006.1"/>
</dbReference>
<sequence>NMPYGEMLMENTNMDYDNPNKYNAKEFDASTGYYYYGARYYDPKRSFWLSEDPLEEITNSPYAYVWNDPVNFADPTGMMGERVGGKGPKGWGLKDGKWTYVAGMKKGDAAYISQRRKLLG</sequence>
<evidence type="ECO:0000313" key="1">
    <source>
        <dbReference type="EMBL" id="MCX8523482.1"/>
    </source>
</evidence>
<comment type="caution">
    <text evidence="1">The sequence shown here is derived from an EMBL/GenBank/DDBJ whole genome shotgun (WGS) entry which is preliminary data.</text>
</comment>
<dbReference type="InterPro" id="IPR022385">
    <property type="entry name" value="Rhs_assc_core"/>
</dbReference>
<proteinExistence type="predicted"/>
<name>A0ABT3XQQ4_9FLAO</name>
<evidence type="ECO:0008006" key="3">
    <source>
        <dbReference type="Google" id="ProtNLM"/>
    </source>
</evidence>
<reference evidence="1" key="1">
    <citation type="submission" date="2022-10" db="EMBL/GenBank/DDBJ databases">
        <title>Chryseobacterium sp. nov., a novel bacterial species.</title>
        <authorList>
            <person name="Cao Y."/>
        </authorList>
    </citation>
    <scope>NUCLEOTIDE SEQUENCE</scope>
    <source>
        <strain evidence="1">CCTCC AB2015118</strain>
    </source>
</reference>
<evidence type="ECO:0000313" key="2">
    <source>
        <dbReference type="Proteomes" id="UP001073122"/>
    </source>
</evidence>
<gene>
    <name evidence="1" type="ORF">OF897_06065</name>
</gene>
<dbReference type="EMBL" id="JAOVZW010000006">
    <property type="protein sequence ID" value="MCX8523482.1"/>
    <property type="molecule type" value="Genomic_DNA"/>
</dbReference>